<dbReference type="CDD" id="cd17388">
    <property type="entry name" value="MFS_TetA"/>
    <property type="match status" value="1"/>
</dbReference>
<feature type="transmembrane region" description="Helical" evidence="8">
    <location>
        <begin position="285"/>
        <end position="304"/>
    </location>
</feature>
<dbReference type="GO" id="GO:0016020">
    <property type="term" value="C:membrane"/>
    <property type="evidence" value="ECO:0007669"/>
    <property type="project" value="UniProtKB-SubCell"/>
</dbReference>
<evidence type="ECO:0000256" key="1">
    <source>
        <dbReference type="ARBA" id="ARBA00003279"/>
    </source>
</evidence>
<dbReference type="OrthoDB" id="9764259at2"/>
<gene>
    <name evidence="10" type="ORF">EUV02_09160</name>
</gene>
<feature type="transmembrane region" description="Helical" evidence="8">
    <location>
        <begin position="138"/>
        <end position="160"/>
    </location>
</feature>
<dbReference type="InterPro" id="IPR036259">
    <property type="entry name" value="MFS_trans_sf"/>
</dbReference>
<dbReference type="GO" id="GO:0022857">
    <property type="term" value="F:transmembrane transporter activity"/>
    <property type="evidence" value="ECO:0007669"/>
    <property type="project" value="InterPro"/>
</dbReference>
<evidence type="ECO:0000256" key="6">
    <source>
        <dbReference type="ARBA" id="ARBA00022989"/>
    </source>
</evidence>
<organism evidence="10 11">
    <name type="scientific">Glacieibacterium arshaanense</name>
    <dbReference type="NCBI Taxonomy" id="2511025"/>
    <lineage>
        <taxon>Bacteria</taxon>
        <taxon>Pseudomonadati</taxon>
        <taxon>Pseudomonadota</taxon>
        <taxon>Alphaproteobacteria</taxon>
        <taxon>Sphingomonadales</taxon>
        <taxon>Sphingosinicellaceae</taxon>
        <taxon>Glacieibacterium</taxon>
    </lineage>
</organism>
<protein>
    <submittedName>
        <fullName evidence="10">MFS transporter</fullName>
    </submittedName>
</protein>
<feature type="transmembrane region" description="Helical" evidence="8">
    <location>
        <begin position="347"/>
        <end position="370"/>
    </location>
</feature>
<dbReference type="PANTHER" id="PTHR23504:SF15">
    <property type="entry name" value="MAJOR FACILITATOR SUPERFAMILY (MFS) PROFILE DOMAIN-CONTAINING PROTEIN"/>
    <property type="match status" value="1"/>
</dbReference>
<evidence type="ECO:0000256" key="8">
    <source>
        <dbReference type="SAM" id="Phobius"/>
    </source>
</evidence>
<feature type="transmembrane region" description="Helical" evidence="8">
    <location>
        <begin position="310"/>
        <end position="327"/>
    </location>
</feature>
<dbReference type="PROSITE" id="PS50850">
    <property type="entry name" value="MFS"/>
    <property type="match status" value="1"/>
</dbReference>
<evidence type="ECO:0000256" key="4">
    <source>
        <dbReference type="ARBA" id="ARBA00022448"/>
    </source>
</evidence>
<dbReference type="InterPro" id="IPR005829">
    <property type="entry name" value="Sugar_transporter_CS"/>
</dbReference>
<dbReference type="SUPFAM" id="SSF103473">
    <property type="entry name" value="MFS general substrate transporter"/>
    <property type="match status" value="1"/>
</dbReference>
<dbReference type="EMBL" id="SIHO01000002">
    <property type="protein sequence ID" value="TFU03341.1"/>
    <property type="molecule type" value="Genomic_DNA"/>
</dbReference>
<keyword evidence="4" id="KW-0813">Transport</keyword>
<feature type="transmembrane region" description="Helical" evidence="8">
    <location>
        <begin position="105"/>
        <end position="126"/>
    </location>
</feature>
<keyword evidence="11" id="KW-1185">Reference proteome</keyword>
<reference evidence="10 11" key="1">
    <citation type="submission" date="2019-02" db="EMBL/GenBank/DDBJ databases">
        <title>Polymorphobacter sp. isolated from the lake at the Tibet of China.</title>
        <authorList>
            <person name="Li A."/>
        </authorList>
    </citation>
    <scope>NUCLEOTIDE SEQUENCE [LARGE SCALE GENOMIC DNA]</scope>
    <source>
        <strain evidence="10 11">DJ1R-1</strain>
    </source>
</reference>
<feature type="transmembrane region" description="Helical" evidence="8">
    <location>
        <begin position="166"/>
        <end position="186"/>
    </location>
</feature>
<keyword evidence="5 8" id="KW-0812">Transmembrane</keyword>
<feature type="transmembrane region" description="Helical" evidence="8">
    <location>
        <begin position="12"/>
        <end position="37"/>
    </location>
</feature>
<dbReference type="RefSeq" id="WP_135245933.1">
    <property type="nucleotide sequence ID" value="NZ_SIHO01000002.1"/>
</dbReference>
<feature type="transmembrane region" description="Helical" evidence="8">
    <location>
        <begin position="49"/>
        <end position="68"/>
    </location>
</feature>
<dbReference type="Pfam" id="PF07690">
    <property type="entry name" value="MFS_1"/>
    <property type="match status" value="1"/>
</dbReference>
<dbReference type="PANTHER" id="PTHR23504">
    <property type="entry name" value="MAJOR FACILITATOR SUPERFAMILY DOMAIN-CONTAINING PROTEIN 10"/>
    <property type="match status" value="1"/>
</dbReference>
<feature type="transmembrane region" description="Helical" evidence="8">
    <location>
        <begin position="251"/>
        <end position="273"/>
    </location>
</feature>
<accession>A0A4Y9ENJ7</accession>
<evidence type="ECO:0000313" key="11">
    <source>
        <dbReference type="Proteomes" id="UP000297737"/>
    </source>
</evidence>
<name>A0A4Y9ENJ7_9SPHN</name>
<feature type="transmembrane region" description="Helical" evidence="8">
    <location>
        <begin position="206"/>
        <end position="231"/>
    </location>
</feature>
<sequence length="414" mass="43502">MAASRTNHGLAFIMVTVLIDSIGFGIVIPVLPGLIVQLTGRSIEGAAQISGWLMFGYAVMQFVFGPVMGALSDRFGRRPVLLASLAAFSVDYFAMGFAPTLAWLFAGRLVAGITGASFNTAYAYIADVSPPEKRAANFGRIGVAFGLGFILGPALGGMLATYGLRVPFYVAGGLALLNVAYGWFILPESLDAEHRRAFEWRRANPVGALLHLRAAQPVVLALASATFLWVLGHQALQGTWSFYTIYRFGWTPAQVGTSLAAVGVGSILVQGLLMGRLVQRFGERTLVVAGGLSAIAGYLTYAFAGAGWMMYPGILVAALSGVVYPSLQGLMSNLTAKTGQGELQGAVASLFSLATIIGPLVMTQAFAFFTAPAAPFQLPGAAFVMAALLTVGALLLFGRAMRMRDAVEAPLSSP</sequence>
<dbReference type="InterPro" id="IPR020846">
    <property type="entry name" value="MFS_dom"/>
</dbReference>
<feature type="transmembrane region" description="Helical" evidence="8">
    <location>
        <begin position="80"/>
        <end position="99"/>
    </location>
</feature>
<dbReference type="Proteomes" id="UP000297737">
    <property type="component" value="Unassembled WGS sequence"/>
</dbReference>
<dbReference type="InterPro" id="IPR001958">
    <property type="entry name" value="Tet-R_TetA/multi-R_MdtG-like"/>
</dbReference>
<keyword evidence="7 8" id="KW-0472">Membrane</keyword>
<evidence type="ECO:0000256" key="3">
    <source>
        <dbReference type="ARBA" id="ARBA00007520"/>
    </source>
</evidence>
<comment type="caution">
    <text evidence="10">The sequence shown here is derived from an EMBL/GenBank/DDBJ whole genome shotgun (WGS) entry which is preliminary data.</text>
</comment>
<dbReference type="AlphaFoldDB" id="A0A4Y9ENJ7"/>
<dbReference type="InterPro" id="IPR011701">
    <property type="entry name" value="MFS"/>
</dbReference>
<comment type="subcellular location">
    <subcellularLocation>
        <location evidence="2">Membrane</location>
        <topology evidence="2">Multi-pass membrane protein</topology>
    </subcellularLocation>
</comment>
<evidence type="ECO:0000256" key="7">
    <source>
        <dbReference type="ARBA" id="ARBA00023136"/>
    </source>
</evidence>
<proteinExistence type="inferred from homology"/>
<comment type="function">
    <text evidence="1">Resistance to tetracycline by an active tetracycline efflux. This is an energy-dependent process that decreases the accumulation of the antibiotic in whole cells. This protein functions as a metal-tetracycline/H(+) antiporter.</text>
</comment>
<keyword evidence="6 8" id="KW-1133">Transmembrane helix</keyword>
<feature type="transmembrane region" description="Helical" evidence="8">
    <location>
        <begin position="376"/>
        <end position="397"/>
    </location>
</feature>
<feature type="domain" description="Major facilitator superfamily (MFS) profile" evidence="9">
    <location>
        <begin position="9"/>
        <end position="404"/>
    </location>
</feature>
<dbReference type="PRINTS" id="PR01035">
    <property type="entry name" value="TCRTETA"/>
</dbReference>
<dbReference type="Gene3D" id="1.20.1250.20">
    <property type="entry name" value="MFS general substrate transporter like domains"/>
    <property type="match status" value="1"/>
</dbReference>
<evidence type="ECO:0000256" key="5">
    <source>
        <dbReference type="ARBA" id="ARBA00022692"/>
    </source>
</evidence>
<evidence type="ECO:0000256" key="2">
    <source>
        <dbReference type="ARBA" id="ARBA00004141"/>
    </source>
</evidence>
<dbReference type="PROSITE" id="PS00216">
    <property type="entry name" value="SUGAR_TRANSPORT_1"/>
    <property type="match status" value="1"/>
</dbReference>
<comment type="similarity">
    <text evidence="3">Belongs to the major facilitator superfamily. TCR/Tet family.</text>
</comment>
<evidence type="ECO:0000259" key="9">
    <source>
        <dbReference type="PROSITE" id="PS50850"/>
    </source>
</evidence>
<evidence type="ECO:0000313" key="10">
    <source>
        <dbReference type="EMBL" id="TFU03341.1"/>
    </source>
</evidence>